<dbReference type="Proteomes" id="UP000054564">
    <property type="component" value="Unassembled WGS sequence"/>
</dbReference>
<dbReference type="SUPFAM" id="SSF51197">
    <property type="entry name" value="Clavaminate synthase-like"/>
    <property type="match status" value="1"/>
</dbReference>
<keyword evidence="2" id="KW-1185">Reference proteome</keyword>
<gene>
    <name evidence="1" type="ORF">PSTG_12415</name>
</gene>
<sequence>MPNDVSIVELDADGLFALVSGGNRLRQDTAARYGTSADIFRTSSCCLPSLPSRPFQGSINDYIIQTMTQKFHYSDRDSIVRSFREAGLVVVQGLIADDTQLDQLRNAADAVVERTRSQKWPYKRTVGKQFPPWNDEESPDIWGAQHIMHPALAQPAFASFYFSTPMTEIVGLLSDMSPDEHTMAGLHNLLVEPLNHRFALSWHRDTIKSNVDEDEERQRLASKALYGGVQWNLALYHDECLFVVPSSHLRTRTPIERQITTQALDSPTCEMPGGIPATLAPGEAVFYDPEILHRGTYDPKSKRRTLHGAHLDCQADISQAGGLLQHFKPCGMYYAQPEFLRTLPVDNPCAKRMVDRVVDWAARATGSGFTECVQEDI</sequence>
<dbReference type="Gene3D" id="2.60.120.620">
    <property type="entry name" value="q2cbj1_9rhob like domain"/>
    <property type="match status" value="1"/>
</dbReference>
<protein>
    <recommendedName>
        <fullName evidence="3">Phytanoyl-CoA dioxygenase</fullName>
    </recommendedName>
</protein>
<evidence type="ECO:0008006" key="3">
    <source>
        <dbReference type="Google" id="ProtNLM"/>
    </source>
</evidence>
<dbReference type="OrthoDB" id="2106152at2759"/>
<organism evidence="1 2">
    <name type="scientific">Puccinia striiformis f. sp. tritici PST-78</name>
    <dbReference type="NCBI Taxonomy" id="1165861"/>
    <lineage>
        <taxon>Eukaryota</taxon>
        <taxon>Fungi</taxon>
        <taxon>Dikarya</taxon>
        <taxon>Basidiomycota</taxon>
        <taxon>Pucciniomycotina</taxon>
        <taxon>Pucciniomycetes</taxon>
        <taxon>Pucciniales</taxon>
        <taxon>Pucciniaceae</taxon>
        <taxon>Puccinia</taxon>
    </lineage>
</organism>
<dbReference type="PANTHER" id="PTHR40470">
    <property type="entry name" value="PHYTANOYL-COA DIOXYGENASE FAMILY PROTEIN (AFU_ORTHOLOGUE AFUA_2G15850)"/>
    <property type="match status" value="1"/>
</dbReference>
<dbReference type="STRING" id="1165861.A0A0L0V4G5"/>
<dbReference type="PANTHER" id="PTHR40470:SF1">
    <property type="entry name" value="PHYTANOYL-COA DIOXYGENASE FAMILY PROTEIN (AFU_ORTHOLOGUE AFUA_2G15850)"/>
    <property type="match status" value="1"/>
</dbReference>
<dbReference type="InterPro" id="IPR008775">
    <property type="entry name" value="Phytyl_CoA_dOase-like"/>
</dbReference>
<proteinExistence type="predicted"/>
<evidence type="ECO:0000313" key="1">
    <source>
        <dbReference type="EMBL" id="KNE94188.1"/>
    </source>
</evidence>
<reference evidence="2" key="1">
    <citation type="submission" date="2014-03" db="EMBL/GenBank/DDBJ databases">
        <title>The Genome Sequence of Puccinia striiformis f. sp. tritici PST-78.</title>
        <authorList>
            <consortium name="The Broad Institute Genome Sequencing Platform"/>
            <person name="Cuomo C."/>
            <person name="Hulbert S."/>
            <person name="Chen X."/>
            <person name="Walker B."/>
            <person name="Young S.K."/>
            <person name="Zeng Q."/>
            <person name="Gargeya S."/>
            <person name="Fitzgerald M."/>
            <person name="Haas B."/>
            <person name="Abouelleil A."/>
            <person name="Alvarado L."/>
            <person name="Arachchi H.M."/>
            <person name="Berlin A.M."/>
            <person name="Chapman S.B."/>
            <person name="Goldberg J."/>
            <person name="Griggs A."/>
            <person name="Gujja S."/>
            <person name="Hansen M."/>
            <person name="Howarth C."/>
            <person name="Imamovic A."/>
            <person name="Larimer J."/>
            <person name="McCowan C."/>
            <person name="Montmayeur A."/>
            <person name="Murphy C."/>
            <person name="Neiman D."/>
            <person name="Pearson M."/>
            <person name="Priest M."/>
            <person name="Roberts A."/>
            <person name="Saif S."/>
            <person name="Shea T."/>
            <person name="Sisk P."/>
            <person name="Sykes S."/>
            <person name="Wortman J."/>
            <person name="Nusbaum C."/>
            <person name="Birren B."/>
        </authorList>
    </citation>
    <scope>NUCLEOTIDE SEQUENCE [LARGE SCALE GENOMIC DNA]</scope>
    <source>
        <strain evidence="2">race PST-78</strain>
    </source>
</reference>
<accession>A0A0L0V4G5</accession>
<dbReference type="Pfam" id="PF05721">
    <property type="entry name" value="PhyH"/>
    <property type="match status" value="1"/>
</dbReference>
<comment type="caution">
    <text evidence="1">The sequence shown here is derived from an EMBL/GenBank/DDBJ whole genome shotgun (WGS) entry which is preliminary data.</text>
</comment>
<name>A0A0L0V4G5_9BASI</name>
<evidence type="ECO:0000313" key="2">
    <source>
        <dbReference type="Proteomes" id="UP000054564"/>
    </source>
</evidence>
<dbReference type="AlphaFoldDB" id="A0A0L0V4G5"/>
<dbReference type="EMBL" id="AJIL01000121">
    <property type="protein sequence ID" value="KNE94188.1"/>
    <property type="molecule type" value="Genomic_DNA"/>
</dbReference>